<name>A0A4R5W460_9BURK</name>
<evidence type="ECO:0000313" key="5">
    <source>
        <dbReference type="Proteomes" id="UP000294829"/>
    </source>
</evidence>
<comment type="caution">
    <text evidence="4">The sequence shown here is derived from an EMBL/GenBank/DDBJ whole genome shotgun (WGS) entry which is preliminary data.</text>
</comment>
<dbReference type="InterPro" id="IPR034660">
    <property type="entry name" value="DinB/YfiT-like"/>
</dbReference>
<dbReference type="Proteomes" id="UP000294829">
    <property type="component" value="Unassembled WGS sequence"/>
</dbReference>
<dbReference type="GO" id="GO:0046872">
    <property type="term" value="F:metal ion binding"/>
    <property type="evidence" value="ECO:0007669"/>
    <property type="project" value="UniProtKB-KW"/>
</dbReference>
<dbReference type="PANTHER" id="PTHR37302">
    <property type="entry name" value="SLR1116 PROTEIN"/>
    <property type="match status" value="1"/>
</dbReference>
<protein>
    <submittedName>
        <fullName evidence="4">Damage-inducible protein DinB</fullName>
    </submittedName>
</protein>
<keyword evidence="5" id="KW-1185">Reference proteome</keyword>
<reference evidence="4 5" key="1">
    <citation type="submission" date="2019-03" db="EMBL/GenBank/DDBJ databases">
        <title>Sapientia aquatica gen. nov., sp. nov., isolated from a crater lake.</title>
        <authorList>
            <person name="Felfoldi T."/>
            <person name="Szabo A."/>
            <person name="Toth E."/>
            <person name="Schumann P."/>
            <person name="Keki Z."/>
            <person name="Marialigeti K."/>
            <person name="Mathe I."/>
        </authorList>
    </citation>
    <scope>NUCLEOTIDE SEQUENCE [LARGE SCALE GENOMIC DNA]</scope>
    <source>
        <strain evidence="4 5">SA-152</strain>
    </source>
</reference>
<evidence type="ECO:0000313" key="4">
    <source>
        <dbReference type="EMBL" id="TDK67574.1"/>
    </source>
</evidence>
<dbReference type="PANTHER" id="PTHR37302:SF1">
    <property type="entry name" value="PROTEIN DINB"/>
    <property type="match status" value="1"/>
</dbReference>
<evidence type="ECO:0000256" key="1">
    <source>
        <dbReference type="ARBA" id="ARBA00008635"/>
    </source>
</evidence>
<proteinExistence type="inferred from homology"/>
<sequence>MSHSTILTSLFNYKAWANQEIFATVKKLKPDEHKQELHAAIRILNHIYVVDRIFQANLQGLKHSFTATNTPETPSLEALLAAVVETDNWYVAYVAQLGRDELEEVVRFNFVDGDKGQMSREEMLMHVVTHGGYHRGAVGRILAQLSIAPPRDIFTKYLHESEPARRT</sequence>
<feature type="binding site" evidence="3">
    <location>
        <position position="46"/>
    </location>
    <ligand>
        <name>a divalent metal cation</name>
        <dbReference type="ChEBI" id="CHEBI:60240"/>
    </ligand>
</feature>
<dbReference type="EMBL" id="SMYL01000002">
    <property type="protein sequence ID" value="TDK67574.1"/>
    <property type="molecule type" value="Genomic_DNA"/>
</dbReference>
<dbReference type="OrthoDB" id="9807509at2"/>
<evidence type="ECO:0000256" key="2">
    <source>
        <dbReference type="ARBA" id="ARBA00022723"/>
    </source>
</evidence>
<keyword evidence="2 3" id="KW-0479">Metal-binding</keyword>
<feature type="binding site" evidence="3">
    <location>
        <position position="130"/>
    </location>
    <ligand>
        <name>a divalent metal cation</name>
        <dbReference type="ChEBI" id="CHEBI:60240"/>
    </ligand>
</feature>
<accession>A0A4R5W460</accession>
<organism evidence="4 5">
    <name type="scientific">Sapientia aquatica</name>
    <dbReference type="NCBI Taxonomy" id="1549640"/>
    <lineage>
        <taxon>Bacteria</taxon>
        <taxon>Pseudomonadati</taxon>
        <taxon>Pseudomonadota</taxon>
        <taxon>Betaproteobacteria</taxon>
        <taxon>Burkholderiales</taxon>
        <taxon>Oxalobacteraceae</taxon>
        <taxon>Sapientia</taxon>
    </lineage>
</organism>
<dbReference type="RefSeq" id="WP_133326958.1">
    <property type="nucleotide sequence ID" value="NZ_SMYL01000002.1"/>
</dbReference>
<feature type="binding site" evidence="3">
    <location>
        <position position="134"/>
    </location>
    <ligand>
        <name>a divalent metal cation</name>
        <dbReference type="ChEBI" id="CHEBI:60240"/>
    </ligand>
</feature>
<comment type="similarity">
    <text evidence="1">Belongs to the DinB family.</text>
</comment>
<gene>
    <name evidence="4" type="ORF">E2I14_07465</name>
</gene>
<dbReference type="AlphaFoldDB" id="A0A4R5W460"/>
<evidence type="ECO:0000256" key="3">
    <source>
        <dbReference type="PIRSR" id="PIRSR607837-1"/>
    </source>
</evidence>
<dbReference type="Pfam" id="PF05163">
    <property type="entry name" value="DinB"/>
    <property type="match status" value="1"/>
</dbReference>
<dbReference type="InterPro" id="IPR007837">
    <property type="entry name" value="DinB"/>
</dbReference>
<dbReference type="SUPFAM" id="SSF109854">
    <property type="entry name" value="DinB/YfiT-like putative metalloenzymes"/>
    <property type="match status" value="1"/>
</dbReference>
<dbReference type="Gene3D" id="1.20.120.450">
    <property type="entry name" value="dinb family like domain"/>
    <property type="match status" value="1"/>
</dbReference>